<evidence type="ECO:0000313" key="1">
    <source>
        <dbReference type="EMBL" id="KAK4103884.1"/>
    </source>
</evidence>
<gene>
    <name evidence="1" type="ORF">N658DRAFT_234365</name>
</gene>
<protein>
    <submittedName>
        <fullName evidence="1">Uncharacterized protein</fullName>
    </submittedName>
</protein>
<name>A0AAN6Q5E5_9PEZI</name>
<keyword evidence="2" id="KW-1185">Reference proteome</keyword>
<proteinExistence type="predicted"/>
<dbReference type="Proteomes" id="UP001305647">
    <property type="component" value="Unassembled WGS sequence"/>
</dbReference>
<evidence type="ECO:0000313" key="2">
    <source>
        <dbReference type="Proteomes" id="UP001305647"/>
    </source>
</evidence>
<sequence>MPTRAVRRGLRMLRPFPIRLRDRPGDMCGDTAWTTVGTLEGARQYCCGGVARRHYITLTLERKACHAGGPRRAWKDGIWCFSAEAGPSWIPSRGQSLCLHGSLCGPFQLQAGLPAFHPTIWLHFPTFVSRHPGLRQTHKDRQAASFFSSYSAVCAIKMLTCRAPHGVLAYDKLTKTLASVSAMTILAILQTSSSGATSPVAREWLRPTCHHHLPCPFVRLVKWLSDGRVSRGSTIRTLMARTAPPGFAPIIWLSRLFV</sequence>
<comment type="caution">
    <text evidence="1">The sequence shown here is derived from an EMBL/GenBank/DDBJ whole genome shotgun (WGS) entry which is preliminary data.</text>
</comment>
<reference evidence="1" key="1">
    <citation type="journal article" date="2023" name="Mol. Phylogenet. Evol.">
        <title>Genome-scale phylogeny and comparative genomics of the fungal order Sordariales.</title>
        <authorList>
            <person name="Hensen N."/>
            <person name="Bonometti L."/>
            <person name="Westerberg I."/>
            <person name="Brannstrom I.O."/>
            <person name="Guillou S."/>
            <person name="Cros-Aarteil S."/>
            <person name="Calhoun S."/>
            <person name="Haridas S."/>
            <person name="Kuo A."/>
            <person name="Mondo S."/>
            <person name="Pangilinan J."/>
            <person name="Riley R."/>
            <person name="LaButti K."/>
            <person name="Andreopoulos B."/>
            <person name="Lipzen A."/>
            <person name="Chen C."/>
            <person name="Yan M."/>
            <person name="Daum C."/>
            <person name="Ng V."/>
            <person name="Clum A."/>
            <person name="Steindorff A."/>
            <person name="Ohm R.A."/>
            <person name="Martin F."/>
            <person name="Silar P."/>
            <person name="Natvig D.O."/>
            <person name="Lalanne C."/>
            <person name="Gautier V."/>
            <person name="Ament-Velasquez S.L."/>
            <person name="Kruys A."/>
            <person name="Hutchinson M.I."/>
            <person name="Powell A.J."/>
            <person name="Barry K."/>
            <person name="Miller A.N."/>
            <person name="Grigoriev I.V."/>
            <person name="Debuchy R."/>
            <person name="Gladieux P."/>
            <person name="Hiltunen Thoren M."/>
            <person name="Johannesson H."/>
        </authorList>
    </citation>
    <scope>NUCLEOTIDE SEQUENCE</scope>
    <source>
        <strain evidence="1">CBS 757.83</strain>
    </source>
</reference>
<dbReference type="AlphaFoldDB" id="A0AAN6Q5E5"/>
<dbReference type="EMBL" id="MU863627">
    <property type="protein sequence ID" value="KAK4103884.1"/>
    <property type="molecule type" value="Genomic_DNA"/>
</dbReference>
<organism evidence="1 2">
    <name type="scientific">Parathielavia hyrcaniae</name>
    <dbReference type="NCBI Taxonomy" id="113614"/>
    <lineage>
        <taxon>Eukaryota</taxon>
        <taxon>Fungi</taxon>
        <taxon>Dikarya</taxon>
        <taxon>Ascomycota</taxon>
        <taxon>Pezizomycotina</taxon>
        <taxon>Sordariomycetes</taxon>
        <taxon>Sordariomycetidae</taxon>
        <taxon>Sordariales</taxon>
        <taxon>Chaetomiaceae</taxon>
        <taxon>Parathielavia</taxon>
    </lineage>
</organism>
<reference evidence="1" key="2">
    <citation type="submission" date="2023-05" db="EMBL/GenBank/DDBJ databases">
        <authorList>
            <consortium name="Lawrence Berkeley National Laboratory"/>
            <person name="Steindorff A."/>
            <person name="Hensen N."/>
            <person name="Bonometti L."/>
            <person name="Westerberg I."/>
            <person name="Brannstrom I.O."/>
            <person name="Guillou S."/>
            <person name="Cros-Aarteil S."/>
            <person name="Calhoun S."/>
            <person name="Haridas S."/>
            <person name="Kuo A."/>
            <person name="Mondo S."/>
            <person name="Pangilinan J."/>
            <person name="Riley R."/>
            <person name="Labutti K."/>
            <person name="Andreopoulos B."/>
            <person name="Lipzen A."/>
            <person name="Chen C."/>
            <person name="Yanf M."/>
            <person name="Daum C."/>
            <person name="Ng V."/>
            <person name="Clum A."/>
            <person name="Ohm R."/>
            <person name="Martin F."/>
            <person name="Silar P."/>
            <person name="Natvig D."/>
            <person name="Lalanne C."/>
            <person name="Gautier V."/>
            <person name="Ament-Velasquez S.L."/>
            <person name="Kruys A."/>
            <person name="Hutchinson M.I."/>
            <person name="Powell A.J."/>
            <person name="Barry K."/>
            <person name="Miller A.N."/>
            <person name="Grigoriev I.V."/>
            <person name="Debuchy R."/>
            <person name="Gladieux P."/>
            <person name="Thoren M.H."/>
            <person name="Johannesson H."/>
        </authorList>
    </citation>
    <scope>NUCLEOTIDE SEQUENCE</scope>
    <source>
        <strain evidence="1">CBS 757.83</strain>
    </source>
</reference>
<accession>A0AAN6Q5E5</accession>